<organism evidence="1 2">
    <name type="scientific">Deinococcus roseus</name>
    <dbReference type="NCBI Taxonomy" id="392414"/>
    <lineage>
        <taxon>Bacteria</taxon>
        <taxon>Thermotogati</taxon>
        <taxon>Deinococcota</taxon>
        <taxon>Deinococci</taxon>
        <taxon>Deinococcales</taxon>
        <taxon>Deinococcaceae</taxon>
        <taxon>Deinococcus</taxon>
    </lineage>
</organism>
<sequence>MVVEDTLKTLVERRSVRAVAQVGSAGTPLAWAGSLPQLLVVDRKVQTPTREMQDGMVLHLFPYAALEEGQLPVALLAEARIVYDPTRLLTRQASHLPAADPKTLQKSARALLDRIQLNRQPDFIQALFVARQVFLENVLPMHLSPAQHFVSDCRFPEYLQNRLSLTQPRVLSALNELFALRHPEEASLLLAATRGLSLTQQEKRARIANEAGFAQGSIFYLRQESTRIHQEALKQWAHLPAPRRERLSQLWGLERSPLGWVAVNLVREFL</sequence>
<evidence type="ECO:0000313" key="1">
    <source>
        <dbReference type="EMBL" id="GGJ40364.1"/>
    </source>
</evidence>
<keyword evidence="2" id="KW-1185">Reference proteome</keyword>
<reference evidence="2" key="1">
    <citation type="journal article" date="2019" name="Int. J. Syst. Evol. Microbiol.">
        <title>The Global Catalogue of Microorganisms (GCM) 10K type strain sequencing project: providing services to taxonomists for standard genome sequencing and annotation.</title>
        <authorList>
            <consortium name="The Broad Institute Genomics Platform"/>
            <consortium name="The Broad Institute Genome Sequencing Center for Infectious Disease"/>
            <person name="Wu L."/>
            <person name="Ma J."/>
        </authorList>
    </citation>
    <scope>NUCLEOTIDE SEQUENCE [LARGE SCALE GENOMIC DNA]</scope>
    <source>
        <strain evidence="2">JCM 14370</strain>
    </source>
</reference>
<name>A0ABQ2D115_9DEIO</name>
<evidence type="ECO:0000313" key="2">
    <source>
        <dbReference type="Proteomes" id="UP000632222"/>
    </source>
</evidence>
<comment type="caution">
    <text evidence="1">The sequence shown here is derived from an EMBL/GenBank/DDBJ whole genome shotgun (WGS) entry which is preliminary data.</text>
</comment>
<protein>
    <recommendedName>
        <fullName evidence="3">AraC family transcriptional regulator</fullName>
    </recommendedName>
</protein>
<accession>A0ABQ2D115</accession>
<evidence type="ECO:0008006" key="3">
    <source>
        <dbReference type="Google" id="ProtNLM"/>
    </source>
</evidence>
<proteinExistence type="predicted"/>
<dbReference type="Proteomes" id="UP000632222">
    <property type="component" value="Unassembled WGS sequence"/>
</dbReference>
<dbReference type="EMBL" id="BMOD01000010">
    <property type="protein sequence ID" value="GGJ40364.1"/>
    <property type="molecule type" value="Genomic_DNA"/>
</dbReference>
<gene>
    <name evidence="1" type="ORF">GCM10008938_28040</name>
</gene>
<dbReference type="RefSeq" id="WP_189003326.1">
    <property type="nucleotide sequence ID" value="NZ_BMOD01000010.1"/>
</dbReference>